<evidence type="ECO:0000256" key="4">
    <source>
        <dbReference type="SAM" id="Coils"/>
    </source>
</evidence>
<dbReference type="EMBL" id="PKFP01000004">
    <property type="protein sequence ID" value="PVH16143.1"/>
    <property type="molecule type" value="Genomic_DNA"/>
</dbReference>
<dbReference type="RefSeq" id="XP_025337083.1">
    <property type="nucleotide sequence ID" value="XM_025482465.1"/>
</dbReference>
<proteinExistence type="predicted"/>
<dbReference type="GO" id="GO:0005634">
    <property type="term" value="C:nucleus"/>
    <property type="evidence" value="ECO:0007669"/>
    <property type="project" value="UniProtKB-SubCell"/>
</dbReference>
<feature type="coiled-coil region" evidence="4">
    <location>
        <begin position="51"/>
        <end position="110"/>
    </location>
</feature>
<dbReference type="VEuPathDB" id="FungiDB:CXQ87_004007"/>
<keyword evidence="2" id="KW-0227">DNA damage</keyword>
<dbReference type="Pfam" id="PF09798">
    <property type="entry name" value="LCD1"/>
    <property type="match status" value="1"/>
</dbReference>
<evidence type="ECO:0000256" key="5">
    <source>
        <dbReference type="SAM" id="MobiDB-lite"/>
    </source>
</evidence>
<evidence type="ECO:0008006" key="8">
    <source>
        <dbReference type="Google" id="ProtNLM"/>
    </source>
</evidence>
<feature type="compositionally biased region" description="Polar residues" evidence="5">
    <location>
        <begin position="28"/>
        <end position="43"/>
    </location>
</feature>
<keyword evidence="4" id="KW-0175">Coiled coil</keyword>
<evidence type="ECO:0000313" key="7">
    <source>
        <dbReference type="Proteomes" id="UP000244406"/>
    </source>
</evidence>
<comment type="caution">
    <text evidence="6">The sequence shown here is derived from an EMBL/GenBank/DDBJ whole genome shotgun (WGS) entry which is preliminary data.</text>
</comment>
<keyword evidence="7" id="KW-1185">Reference proteome</keyword>
<dbReference type="InterPro" id="IPR018622">
    <property type="entry name" value="DNA_damage_chkpnt_Lcd1"/>
</dbReference>
<dbReference type="AlphaFoldDB" id="A0A2V1AFY1"/>
<accession>A0A2V1AFY1</accession>
<sequence>MSDDGFDDDDHLLMELVRATQKPEAPLANTTEQRAQNPSNNGTLKPIAILRAQLQSLQSQKTDELTRLQNQLESARLSGEAQANALKQSVQRLEDEKKFLGNEVRALSASKRRKIDVPVNTKDDSVTPAPPSHHFVHNIDKKPDFHAPSSFSINVKDDWSQFCNHIWNSTILGSSRTDAQFLDKIWLEAPITVEERVVVPVETSLMSCIWSFILRHRDARLDNLVFIFCEYLVHLIQELLSRQNSALAVPFLLSLINSAINFKTGAVSEKLVLLLTTKLASISDHFSHLLDWTFEADDPLLTNHGKTYQQQVLERFTITLLFDVIENATVIATQYGADFVKSLWTDSMDVALVLKLLPENTERFKSAAQTNLLYNFVEMLSSSLIEDGIAIRDEKLEKQLVSSLIKVFLIDVEIKEDSMFYGLNRPLGSNLDFAKILQMVPSDPYENKLDKFERFEMLEAHEHHLLSLRLRIASFLETLIMSPSGNTMEIITCKESMKSIVRIIALEQNQIIHQPRSKHVHMRISIVAIFLKILYFIAGEFENINTIIYPETLYELFVVLMRIAFGSDHLSQEATRLLTKIRAEGHVHVPVFNKWCELRASQVAHFNVYEGGPDKFDELAAIETDFANGLEVPYEQDTVEIAREILSLCVNHDEADNLYFNMNYEEV</sequence>
<evidence type="ECO:0000256" key="3">
    <source>
        <dbReference type="ARBA" id="ARBA00023242"/>
    </source>
</evidence>
<evidence type="ECO:0000313" key="6">
    <source>
        <dbReference type="EMBL" id="PVH16143.1"/>
    </source>
</evidence>
<protein>
    <recommendedName>
        <fullName evidence="8">DNA damage checkpoint protein LCD1</fullName>
    </recommendedName>
</protein>
<dbReference type="GO" id="GO:0000077">
    <property type="term" value="P:DNA damage checkpoint signaling"/>
    <property type="evidence" value="ECO:0007669"/>
    <property type="project" value="InterPro"/>
</dbReference>
<comment type="subcellular location">
    <subcellularLocation>
        <location evidence="1">Nucleus</location>
    </subcellularLocation>
</comment>
<reference evidence="6 7" key="1">
    <citation type="submission" date="2017-12" db="EMBL/GenBank/DDBJ databases">
        <title>Genome Sequence of the Amphotericin B-resistant Candida duobushaemulonii strain, B09383.</title>
        <authorList>
            <person name="Chow N.A."/>
            <person name="Gade L."/>
            <person name="Batra D."/>
            <person name="Rowe L.A."/>
            <person name="Loparev V.N."/>
            <person name="Litvintseva A.P."/>
        </authorList>
    </citation>
    <scope>NUCLEOTIDE SEQUENCE [LARGE SCALE GENOMIC DNA]</scope>
    <source>
        <strain evidence="6 7">B09383</strain>
    </source>
</reference>
<organism evidence="6 7">
    <name type="scientific">Candidozyma duobushaemuli</name>
    <dbReference type="NCBI Taxonomy" id="1231522"/>
    <lineage>
        <taxon>Eukaryota</taxon>
        <taxon>Fungi</taxon>
        <taxon>Dikarya</taxon>
        <taxon>Ascomycota</taxon>
        <taxon>Saccharomycotina</taxon>
        <taxon>Pichiomycetes</taxon>
        <taxon>Metschnikowiaceae</taxon>
        <taxon>Candidozyma</taxon>
    </lineage>
</organism>
<evidence type="ECO:0000256" key="1">
    <source>
        <dbReference type="ARBA" id="ARBA00004123"/>
    </source>
</evidence>
<feature type="region of interest" description="Disordered" evidence="5">
    <location>
        <begin position="18"/>
        <end position="43"/>
    </location>
</feature>
<evidence type="ECO:0000256" key="2">
    <source>
        <dbReference type="ARBA" id="ARBA00022763"/>
    </source>
</evidence>
<keyword evidence="3" id="KW-0539">Nucleus</keyword>
<name>A0A2V1AFY1_9ASCO</name>
<dbReference type="Proteomes" id="UP000244406">
    <property type="component" value="Unassembled WGS sequence"/>
</dbReference>
<gene>
    <name evidence="6" type="ORF">CXQ87_004007</name>
</gene>
<dbReference type="GeneID" id="37004007"/>